<evidence type="ECO:0000259" key="5">
    <source>
        <dbReference type="PROSITE" id="PS50045"/>
    </source>
</evidence>
<dbReference type="EMBL" id="CP012670">
    <property type="protein sequence ID" value="AUX23794.1"/>
    <property type="molecule type" value="Genomic_DNA"/>
</dbReference>
<dbReference type="Gene3D" id="3.40.50.300">
    <property type="entry name" value="P-loop containing nucleotide triphosphate hydrolases"/>
    <property type="match status" value="1"/>
</dbReference>
<dbReference type="AlphaFoldDB" id="A0A4P2Q3A3"/>
<proteinExistence type="predicted"/>
<dbReference type="SUPFAM" id="SSF46689">
    <property type="entry name" value="Homeodomain-like"/>
    <property type="match status" value="1"/>
</dbReference>
<dbReference type="PROSITE" id="PS50045">
    <property type="entry name" value="SIGMA54_INTERACT_4"/>
    <property type="match status" value="1"/>
</dbReference>
<evidence type="ECO:0000313" key="6">
    <source>
        <dbReference type="EMBL" id="AUX23794.1"/>
    </source>
</evidence>
<dbReference type="InterPro" id="IPR027417">
    <property type="entry name" value="P-loop_NTPase"/>
</dbReference>
<evidence type="ECO:0000259" key="4">
    <source>
        <dbReference type="PROSITE" id="PS50006"/>
    </source>
</evidence>
<dbReference type="GO" id="GO:0005524">
    <property type="term" value="F:ATP binding"/>
    <property type="evidence" value="ECO:0007669"/>
    <property type="project" value="UniProtKB-KW"/>
</dbReference>
<evidence type="ECO:0000256" key="2">
    <source>
        <dbReference type="ARBA" id="ARBA00022840"/>
    </source>
</evidence>
<feature type="compositionally biased region" description="Polar residues" evidence="3">
    <location>
        <begin position="1"/>
        <end position="15"/>
    </location>
</feature>
<dbReference type="Gene3D" id="2.60.200.20">
    <property type="match status" value="1"/>
</dbReference>
<evidence type="ECO:0000313" key="7">
    <source>
        <dbReference type="Proteomes" id="UP000295781"/>
    </source>
</evidence>
<dbReference type="Gene3D" id="1.10.8.60">
    <property type="match status" value="1"/>
</dbReference>
<dbReference type="Proteomes" id="UP000295781">
    <property type="component" value="Chromosome"/>
</dbReference>
<dbReference type="Pfam" id="PF02954">
    <property type="entry name" value="HTH_8"/>
    <property type="match status" value="1"/>
</dbReference>
<dbReference type="SMART" id="SM00382">
    <property type="entry name" value="AAA"/>
    <property type="match status" value="1"/>
</dbReference>
<dbReference type="SUPFAM" id="SSF49879">
    <property type="entry name" value="SMAD/FHA domain"/>
    <property type="match status" value="1"/>
</dbReference>
<dbReference type="InterPro" id="IPR008984">
    <property type="entry name" value="SMAD_FHA_dom_sf"/>
</dbReference>
<dbReference type="InterPro" id="IPR009057">
    <property type="entry name" value="Homeodomain-like_sf"/>
</dbReference>
<dbReference type="SMART" id="SM00240">
    <property type="entry name" value="FHA"/>
    <property type="match status" value="1"/>
</dbReference>
<keyword evidence="1" id="KW-0547">Nucleotide-binding</keyword>
<feature type="domain" description="Sigma-54 factor interaction" evidence="5">
    <location>
        <begin position="144"/>
        <end position="362"/>
    </location>
</feature>
<keyword evidence="2" id="KW-0067">ATP-binding</keyword>
<dbReference type="FunFam" id="3.40.50.300:FF:000006">
    <property type="entry name" value="DNA-binding transcriptional regulator NtrC"/>
    <property type="match status" value="1"/>
</dbReference>
<dbReference type="PROSITE" id="PS00676">
    <property type="entry name" value="SIGMA54_INTERACT_2"/>
    <property type="match status" value="1"/>
</dbReference>
<feature type="domain" description="FHA" evidence="4">
    <location>
        <begin position="51"/>
        <end position="101"/>
    </location>
</feature>
<dbReference type="PANTHER" id="PTHR32071">
    <property type="entry name" value="TRANSCRIPTIONAL REGULATORY PROTEIN"/>
    <property type="match status" value="1"/>
</dbReference>
<dbReference type="Pfam" id="PF00498">
    <property type="entry name" value="FHA"/>
    <property type="match status" value="1"/>
</dbReference>
<dbReference type="CDD" id="cd00009">
    <property type="entry name" value="AAA"/>
    <property type="match status" value="1"/>
</dbReference>
<dbReference type="InterPro" id="IPR002078">
    <property type="entry name" value="Sigma_54_int"/>
</dbReference>
<dbReference type="PROSITE" id="PS50006">
    <property type="entry name" value="FHA_DOMAIN"/>
    <property type="match status" value="1"/>
</dbReference>
<dbReference type="CDD" id="cd00060">
    <property type="entry name" value="FHA"/>
    <property type="match status" value="1"/>
</dbReference>
<sequence>MGTEHLQTTTRTMSAVSAPPAAGEGERPGLVVIWSEDRPTCLPLALGDEPLELGRQPSEGMTAIEDPSVSRRHTRITVEPQGIRVTDLGSRNGTFVDGERVLERLLAGPPRLLRLGHTLLRGVRDIRPFLRGGVEQGEGGVVGPTLRATREILARTAAAGDPLLITGPSGAGKELAARAYHAATGRRGPFVAVNCAAIPSALAERLFFGARRGAYSGAAADADGYIQAADTGTLFLDEIAELDLLVQPKLLRVIETREVLELGASRPRKVDIRLCAATLKDLPAEAAAGRFREDLYFRIGRPELRLPPLCERVEEIPYLACAELRRVDARLAPSSLLLEACALRAWPGNVRELLLALREAARAALVAGRLTVEPHDLPSSAGQGVARGAAAARPGARLTLQRDAVEAALREQRGNVTGAARALGVHRTQLRRWLSRHVVDPRTFDDEHGEARATGPCD</sequence>
<name>A0A4P2Q3A3_SORCE</name>
<dbReference type="InterPro" id="IPR003593">
    <property type="entry name" value="AAA+_ATPase"/>
</dbReference>
<evidence type="ECO:0000256" key="3">
    <source>
        <dbReference type="SAM" id="MobiDB-lite"/>
    </source>
</evidence>
<dbReference type="RefSeq" id="WP_129349227.1">
    <property type="nucleotide sequence ID" value="NZ_CP012670.1"/>
</dbReference>
<dbReference type="PRINTS" id="PR01590">
    <property type="entry name" value="HTHFIS"/>
</dbReference>
<dbReference type="OrthoDB" id="9770562at2"/>
<dbReference type="InterPro" id="IPR000253">
    <property type="entry name" value="FHA_dom"/>
</dbReference>
<protein>
    <submittedName>
        <fullName evidence="6">Sigma-54 dependent transcriptional regulator</fullName>
    </submittedName>
</protein>
<dbReference type="GO" id="GO:0043565">
    <property type="term" value="F:sequence-specific DNA binding"/>
    <property type="evidence" value="ECO:0007669"/>
    <property type="project" value="InterPro"/>
</dbReference>
<organism evidence="6 7">
    <name type="scientific">Sorangium cellulosum</name>
    <name type="common">Polyangium cellulosum</name>
    <dbReference type="NCBI Taxonomy" id="56"/>
    <lineage>
        <taxon>Bacteria</taxon>
        <taxon>Pseudomonadati</taxon>
        <taxon>Myxococcota</taxon>
        <taxon>Polyangia</taxon>
        <taxon>Polyangiales</taxon>
        <taxon>Polyangiaceae</taxon>
        <taxon>Sorangium</taxon>
    </lineage>
</organism>
<dbReference type="InterPro" id="IPR025943">
    <property type="entry name" value="Sigma_54_int_dom_ATP-bd_2"/>
</dbReference>
<gene>
    <name evidence="6" type="ORF">SOCEGT47_043240</name>
</gene>
<dbReference type="Pfam" id="PF00158">
    <property type="entry name" value="Sigma54_activat"/>
    <property type="match status" value="1"/>
</dbReference>
<reference evidence="6 7" key="1">
    <citation type="submission" date="2015-09" db="EMBL/GenBank/DDBJ databases">
        <title>Sorangium comparison.</title>
        <authorList>
            <person name="Zaburannyi N."/>
            <person name="Bunk B."/>
            <person name="Overmann J."/>
            <person name="Mueller R."/>
        </authorList>
    </citation>
    <scope>NUCLEOTIDE SEQUENCE [LARGE SCALE GENOMIC DNA]</scope>
    <source>
        <strain evidence="6 7">So ceGT47</strain>
    </source>
</reference>
<dbReference type="SUPFAM" id="SSF52540">
    <property type="entry name" value="P-loop containing nucleoside triphosphate hydrolases"/>
    <property type="match status" value="1"/>
</dbReference>
<accession>A0A4P2Q3A3</accession>
<dbReference type="Gene3D" id="1.10.10.60">
    <property type="entry name" value="Homeodomain-like"/>
    <property type="match status" value="1"/>
</dbReference>
<dbReference type="GO" id="GO:0006355">
    <property type="term" value="P:regulation of DNA-templated transcription"/>
    <property type="evidence" value="ECO:0007669"/>
    <property type="project" value="InterPro"/>
</dbReference>
<feature type="region of interest" description="Disordered" evidence="3">
    <location>
        <begin position="1"/>
        <end position="25"/>
    </location>
</feature>
<evidence type="ECO:0000256" key="1">
    <source>
        <dbReference type="ARBA" id="ARBA00022741"/>
    </source>
</evidence>
<dbReference type="InterPro" id="IPR002197">
    <property type="entry name" value="HTH_Fis"/>
</dbReference>